<feature type="region of interest" description="Disordered" evidence="1">
    <location>
        <begin position="21"/>
        <end position="57"/>
    </location>
</feature>
<sequence length="83" mass="9275">MHINTSFILFGLSRVTEEAVNEGDRKLGAEKPLVEEDATDGNKENPKNEPEEKEPEDKVNVCNYCIGCFLLIDSHFSSVCCVQ</sequence>
<evidence type="ECO:0000313" key="2">
    <source>
        <dbReference type="EMBL" id="CAK9133577.1"/>
    </source>
</evidence>
<name>A0ABC8QQ27_9AQUA</name>
<feature type="compositionally biased region" description="Basic and acidic residues" evidence="1">
    <location>
        <begin position="22"/>
        <end position="57"/>
    </location>
</feature>
<dbReference type="Proteomes" id="UP001642360">
    <property type="component" value="Unassembled WGS sequence"/>
</dbReference>
<protein>
    <submittedName>
        <fullName evidence="2">Uncharacterized protein</fullName>
    </submittedName>
</protein>
<comment type="caution">
    <text evidence="2">The sequence shown here is derived from an EMBL/GenBank/DDBJ whole genome shotgun (WGS) entry which is preliminary data.</text>
</comment>
<organism evidence="2 3">
    <name type="scientific">Ilex paraguariensis</name>
    <name type="common">yerba mate</name>
    <dbReference type="NCBI Taxonomy" id="185542"/>
    <lineage>
        <taxon>Eukaryota</taxon>
        <taxon>Viridiplantae</taxon>
        <taxon>Streptophyta</taxon>
        <taxon>Embryophyta</taxon>
        <taxon>Tracheophyta</taxon>
        <taxon>Spermatophyta</taxon>
        <taxon>Magnoliopsida</taxon>
        <taxon>eudicotyledons</taxon>
        <taxon>Gunneridae</taxon>
        <taxon>Pentapetalae</taxon>
        <taxon>asterids</taxon>
        <taxon>campanulids</taxon>
        <taxon>Aquifoliales</taxon>
        <taxon>Aquifoliaceae</taxon>
        <taxon>Ilex</taxon>
    </lineage>
</organism>
<evidence type="ECO:0000313" key="3">
    <source>
        <dbReference type="Proteomes" id="UP001642360"/>
    </source>
</evidence>
<gene>
    <name evidence="2" type="ORF">ILEXP_LOCUS488</name>
</gene>
<reference evidence="2 3" key="1">
    <citation type="submission" date="2024-02" db="EMBL/GenBank/DDBJ databases">
        <authorList>
            <person name="Vignale AGUSTIN F."/>
            <person name="Sosa J E."/>
            <person name="Modenutti C."/>
        </authorList>
    </citation>
    <scope>NUCLEOTIDE SEQUENCE [LARGE SCALE GENOMIC DNA]</scope>
</reference>
<accession>A0ABC8QQ27</accession>
<proteinExistence type="predicted"/>
<dbReference type="EMBL" id="CAUOFW020000081">
    <property type="protein sequence ID" value="CAK9133577.1"/>
    <property type="molecule type" value="Genomic_DNA"/>
</dbReference>
<dbReference type="AlphaFoldDB" id="A0ABC8QQ27"/>
<keyword evidence="3" id="KW-1185">Reference proteome</keyword>
<evidence type="ECO:0000256" key="1">
    <source>
        <dbReference type="SAM" id="MobiDB-lite"/>
    </source>
</evidence>